<dbReference type="PANTHER" id="PTHR10545:SF29">
    <property type="entry name" value="GH14572P-RELATED"/>
    <property type="match status" value="1"/>
</dbReference>
<dbReference type="STRING" id="742725.HMPREF9450_02015"/>
<dbReference type="HOGENOM" id="CLU_013985_41_3_10"/>
<keyword evidence="6" id="KW-1185">Reference proteome</keyword>
<dbReference type="eggNOG" id="COG0454">
    <property type="taxonomic scope" value="Bacteria"/>
</dbReference>
<name>G5H8S9_9BACT</name>
<dbReference type="InterPro" id="IPR000182">
    <property type="entry name" value="GNAT_dom"/>
</dbReference>
<dbReference type="GeneID" id="92814960"/>
<evidence type="ECO:0000259" key="4">
    <source>
        <dbReference type="PROSITE" id="PS51186"/>
    </source>
</evidence>
<dbReference type="FunFam" id="3.40.630.30:FF:000064">
    <property type="entry name" value="GNAT family acetyltransferase"/>
    <property type="match status" value="1"/>
</dbReference>
<dbReference type="OrthoDB" id="9805924at2"/>
<dbReference type="SUPFAM" id="SSF55729">
    <property type="entry name" value="Acyl-CoA N-acyltransferases (Nat)"/>
    <property type="match status" value="1"/>
</dbReference>
<dbReference type="EMBL" id="ADLD01000013">
    <property type="protein sequence ID" value="EHB91966.1"/>
    <property type="molecule type" value="Genomic_DNA"/>
</dbReference>
<dbReference type="GO" id="GO:0008080">
    <property type="term" value="F:N-acetyltransferase activity"/>
    <property type="evidence" value="ECO:0007669"/>
    <property type="project" value="TreeGrafter"/>
</dbReference>
<comment type="similarity">
    <text evidence="1">Belongs to the acetyltransferase family.</text>
</comment>
<dbReference type="AlphaFoldDB" id="G5H8S9"/>
<dbReference type="Proteomes" id="UP000006008">
    <property type="component" value="Unassembled WGS sequence"/>
</dbReference>
<sequence>MGTFTIRNATPQDTGLIYGFILKMARYEKLESEVDTSEEALRRALFDERQAEVVIGEENGIPVGFALFFHNFSTFRGQRGLYLEDLFVDREHRGKGYGKALLLHLTRIAVQRQCRRMEWVVLDWNAPSIAFYKSLGAVPMDEWTVFRLTEEQLHQLAQQTL</sequence>
<proteinExistence type="inferred from homology"/>
<evidence type="ECO:0000313" key="6">
    <source>
        <dbReference type="Proteomes" id="UP000006008"/>
    </source>
</evidence>
<evidence type="ECO:0000256" key="1">
    <source>
        <dbReference type="ARBA" id="ARBA00008694"/>
    </source>
</evidence>
<gene>
    <name evidence="5" type="ORF">HMPREF9450_02015</name>
</gene>
<comment type="caution">
    <text evidence="5">The sequence shown here is derived from an EMBL/GenBank/DDBJ whole genome shotgun (WGS) entry which is preliminary data.</text>
</comment>
<keyword evidence="3" id="KW-0012">Acyltransferase</keyword>
<evidence type="ECO:0000256" key="3">
    <source>
        <dbReference type="ARBA" id="ARBA00023315"/>
    </source>
</evidence>
<dbReference type="PANTHER" id="PTHR10545">
    <property type="entry name" value="DIAMINE N-ACETYLTRANSFERASE"/>
    <property type="match status" value="1"/>
</dbReference>
<dbReference type="InterPro" id="IPR016181">
    <property type="entry name" value="Acyl_CoA_acyltransferase"/>
</dbReference>
<protein>
    <recommendedName>
        <fullName evidence="4">N-acetyltransferase domain-containing protein</fullName>
    </recommendedName>
</protein>
<reference evidence="5 6" key="1">
    <citation type="submission" date="2011-08" db="EMBL/GenBank/DDBJ databases">
        <title>The Genome Sequence of Alistipes indistinctus YIT 12060.</title>
        <authorList>
            <consortium name="The Broad Institute Genome Sequencing Platform"/>
            <person name="Earl A."/>
            <person name="Ward D."/>
            <person name="Feldgarden M."/>
            <person name="Gevers D."/>
            <person name="Morotomi M."/>
            <person name="Young S.K."/>
            <person name="Zeng Q."/>
            <person name="Gargeya S."/>
            <person name="Fitzgerald M."/>
            <person name="Haas B."/>
            <person name="Abouelleil A."/>
            <person name="Alvarado L."/>
            <person name="Arachchi H.M."/>
            <person name="Berlin A."/>
            <person name="Brown A."/>
            <person name="Chapman S.B."/>
            <person name="Chen Z."/>
            <person name="Dunbar C."/>
            <person name="Freedman E."/>
            <person name="Gearin G."/>
            <person name="Gellesch M."/>
            <person name="Goldberg J."/>
            <person name="Griggs A."/>
            <person name="Gujja S."/>
            <person name="Heiman D."/>
            <person name="Howarth C."/>
            <person name="Larson L."/>
            <person name="Lui A."/>
            <person name="MacDonald P.J.P."/>
            <person name="Montmayeur A."/>
            <person name="Murphy C."/>
            <person name="Neiman D."/>
            <person name="Pearson M."/>
            <person name="Priest M."/>
            <person name="Roberts A."/>
            <person name="Saif S."/>
            <person name="Shea T."/>
            <person name="Shenoy N."/>
            <person name="Sisk P."/>
            <person name="Stolte C."/>
            <person name="Sykes S."/>
            <person name="Wortman J."/>
            <person name="Nusbaum C."/>
            <person name="Birren B."/>
        </authorList>
    </citation>
    <scope>NUCLEOTIDE SEQUENCE [LARGE SCALE GENOMIC DNA]</scope>
    <source>
        <strain evidence="5 6">YIT 12060</strain>
    </source>
</reference>
<accession>G5H8S9</accession>
<evidence type="ECO:0000313" key="5">
    <source>
        <dbReference type="EMBL" id="EHB91966.1"/>
    </source>
</evidence>
<dbReference type="CDD" id="cd04301">
    <property type="entry name" value="NAT_SF"/>
    <property type="match status" value="1"/>
</dbReference>
<feature type="domain" description="N-acetyltransferase" evidence="4">
    <location>
        <begin position="4"/>
        <end position="161"/>
    </location>
</feature>
<dbReference type="PROSITE" id="PS51186">
    <property type="entry name" value="GNAT"/>
    <property type="match status" value="1"/>
</dbReference>
<dbReference type="Gene3D" id="3.40.630.30">
    <property type="match status" value="1"/>
</dbReference>
<keyword evidence="2" id="KW-0808">Transferase</keyword>
<dbReference type="PATRIC" id="fig|742725.3.peg.2112"/>
<evidence type="ECO:0000256" key="2">
    <source>
        <dbReference type="ARBA" id="ARBA00022679"/>
    </source>
</evidence>
<dbReference type="Pfam" id="PF00583">
    <property type="entry name" value="Acetyltransf_1"/>
    <property type="match status" value="1"/>
</dbReference>
<organism evidence="5 6">
    <name type="scientific">Alistipes indistinctus YIT 12060</name>
    <dbReference type="NCBI Taxonomy" id="742725"/>
    <lineage>
        <taxon>Bacteria</taxon>
        <taxon>Pseudomonadati</taxon>
        <taxon>Bacteroidota</taxon>
        <taxon>Bacteroidia</taxon>
        <taxon>Bacteroidales</taxon>
        <taxon>Rikenellaceae</taxon>
        <taxon>Alistipes</taxon>
    </lineage>
</organism>
<dbReference type="RefSeq" id="WP_009134821.1">
    <property type="nucleotide sequence ID" value="NZ_CP102250.1"/>
</dbReference>
<dbReference type="InterPro" id="IPR051016">
    <property type="entry name" value="Diverse_Substrate_AcTransf"/>
</dbReference>